<evidence type="ECO:0000256" key="3">
    <source>
        <dbReference type="ARBA" id="ARBA00022777"/>
    </source>
</evidence>
<dbReference type="RefSeq" id="WP_229572152.1">
    <property type="nucleotide sequence ID" value="NZ_AP025226.1"/>
</dbReference>
<dbReference type="GO" id="GO:0005524">
    <property type="term" value="F:ATP binding"/>
    <property type="evidence" value="ECO:0007669"/>
    <property type="project" value="UniProtKB-KW"/>
</dbReference>
<evidence type="ECO:0000256" key="4">
    <source>
        <dbReference type="ARBA" id="ARBA00022840"/>
    </source>
</evidence>
<dbReference type="InterPro" id="IPR011009">
    <property type="entry name" value="Kinase-like_dom_sf"/>
</dbReference>
<dbReference type="PROSITE" id="PS50011">
    <property type="entry name" value="PROTEIN_KINASE_DOM"/>
    <property type="match status" value="1"/>
</dbReference>
<name>A0AAQ4CR06_9CREN</name>
<dbReference type="KEGG" id="scas:SACC_12540"/>
<protein>
    <recommendedName>
        <fullName evidence="6">Protein kinase domain-containing protein</fullName>
    </recommendedName>
</protein>
<dbReference type="GO" id="GO:0005737">
    <property type="term" value="C:cytoplasm"/>
    <property type="evidence" value="ECO:0007669"/>
    <property type="project" value="TreeGrafter"/>
</dbReference>
<dbReference type="InterPro" id="IPR008271">
    <property type="entry name" value="Ser/Thr_kinase_AS"/>
</dbReference>
<dbReference type="GO" id="GO:0004672">
    <property type="term" value="F:protein kinase activity"/>
    <property type="evidence" value="ECO:0007669"/>
    <property type="project" value="InterPro"/>
</dbReference>
<comment type="similarity">
    <text evidence="5">Belongs to the protein kinase superfamily. Ser/Thr protein kinase family. GCN2 subfamily.</text>
</comment>
<keyword evidence="8" id="KW-1185">Reference proteome</keyword>
<reference evidence="7 8" key="1">
    <citation type="journal article" date="2022" name="Microbiol. Resour. Announc.">
        <title>Complete Genome Sequence of the Hyperthermophilic and Acidophilic Archaeon Saccharolobus caldissimus Strain HS-3T.</title>
        <authorList>
            <person name="Sakai H.D."/>
            <person name="Kurosawa N."/>
        </authorList>
    </citation>
    <scope>NUCLEOTIDE SEQUENCE [LARGE SCALE GENOMIC DNA]</scope>
    <source>
        <strain evidence="7 8">JCM32116</strain>
    </source>
</reference>
<evidence type="ECO:0000313" key="7">
    <source>
        <dbReference type="EMBL" id="BDB98237.1"/>
    </source>
</evidence>
<organism evidence="7 8">
    <name type="scientific">Saccharolobus caldissimus</name>
    <dbReference type="NCBI Taxonomy" id="1702097"/>
    <lineage>
        <taxon>Archaea</taxon>
        <taxon>Thermoproteota</taxon>
        <taxon>Thermoprotei</taxon>
        <taxon>Sulfolobales</taxon>
        <taxon>Sulfolobaceae</taxon>
        <taxon>Saccharolobus</taxon>
    </lineage>
</organism>
<accession>A0AAQ4CR06</accession>
<keyword evidence="2" id="KW-0547">Nucleotide-binding</keyword>
<dbReference type="SUPFAM" id="SSF56112">
    <property type="entry name" value="Protein kinase-like (PK-like)"/>
    <property type="match status" value="1"/>
</dbReference>
<dbReference type="PROSITE" id="PS00107">
    <property type="entry name" value="PROTEIN_KINASE_ATP"/>
    <property type="match status" value="1"/>
</dbReference>
<dbReference type="Gene3D" id="3.30.200.20">
    <property type="entry name" value="Phosphorylase Kinase, domain 1"/>
    <property type="match status" value="1"/>
</dbReference>
<dbReference type="GeneID" id="68865993"/>
<dbReference type="Pfam" id="PF00069">
    <property type="entry name" value="Pkinase"/>
    <property type="match status" value="1"/>
</dbReference>
<feature type="domain" description="Protein kinase" evidence="6">
    <location>
        <begin position="177"/>
        <end position="474"/>
    </location>
</feature>
<dbReference type="Proteomes" id="UP001319921">
    <property type="component" value="Chromosome"/>
</dbReference>
<dbReference type="InterPro" id="IPR000719">
    <property type="entry name" value="Prot_kinase_dom"/>
</dbReference>
<gene>
    <name evidence="7" type="ORF">SACC_12540</name>
</gene>
<evidence type="ECO:0000313" key="8">
    <source>
        <dbReference type="Proteomes" id="UP001319921"/>
    </source>
</evidence>
<dbReference type="PANTHER" id="PTHR11042:SF189">
    <property type="entry name" value="PROTEIN KINASE DOMAIN-CONTAINING PROTEIN"/>
    <property type="match status" value="1"/>
</dbReference>
<dbReference type="Gene3D" id="1.10.510.10">
    <property type="entry name" value="Transferase(Phosphotransferase) domain 1"/>
    <property type="match status" value="1"/>
</dbReference>
<evidence type="ECO:0000256" key="2">
    <source>
        <dbReference type="ARBA" id="ARBA00022741"/>
    </source>
</evidence>
<dbReference type="AlphaFoldDB" id="A0AAQ4CR06"/>
<keyword evidence="3" id="KW-0418">Kinase</keyword>
<dbReference type="CDD" id="cd14014">
    <property type="entry name" value="STKc_PknB_like"/>
    <property type="match status" value="1"/>
</dbReference>
<dbReference type="EMBL" id="AP025226">
    <property type="protein sequence ID" value="BDB98237.1"/>
    <property type="molecule type" value="Genomic_DNA"/>
</dbReference>
<dbReference type="PANTHER" id="PTHR11042">
    <property type="entry name" value="EUKARYOTIC TRANSLATION INITIATION FACTOR 2-ALPHA KINASE EIF2-ALPHA KINASE -RELATED"/>
    <property type="match status" value="1"/>
</dbReference>
<evidence type="ECO:0000256" key="5">
    <source>
        <dbReference type="ARBA" id="ARBA00037982"/>
    </source>
</evidence>
<sequence length="475" mass="54972">MQVTITLIEMPKSPITFEVNGITYNTYNHVIVVNQGDYIRIDEVIVNGIVYVPIMTRRYRLFGILDVEEENNVASRPLRVFDAYYEVKWIPATLIRFEGLPLDADIIFTDNSLPKTVKAYQKLFYFEPRYLTFLEVNYKGINYKPYPNSVYTNEKREYVIKYLPSTLPWLNQIVQGYYIERLLGEGATSYVFLARGSDNKKYVMKIFKIDKEVKGKTRTLSIERFKELSTEFSNLVTLSEKSERIVKVYGAYIDILRIKEILDGKYDTYVKYPPFILMEYMRGGDLEKMINNVIYSPDKEKIIAKIVHEIALALYEIHKVGMVHLDIKPKNIFFSNQPVNLNVFNNIIKLGDLGSATRVGMKPYQITIEYAPPEQLIYPANPMMDIYALGSVAYKMMFGITFNPVNMMEKIFDAIIYGESNLNSIYNRVISEITNKLSKLRNSGLEGVIKMMLNPDPVKRPTSKEVAELTESYNS</sequence>
<proteinExistence type="inferred from homology"/>
<keyword evidence="1" id="KW-0808">Transferase</keyword>
<dbReference type="SMART" id="SM00220">
    <property type="entry name" value="S_TKc"/>
    <property type="match status" value="1"/>
</dbReference>
<dbReference type="InterPro" id="IPR017441">
    <property type="entry name" value="Protein_kinase_ATP_BS"/>
</dbReference>
<evidence type="ECO:0000259" key="6">
    <source>
        <dbReference type="PROSITE" id="PS50011"/>
    </source>
</evidence>
<dbReference type="PROSITE" id="PS00108">
    <property type="entry name" value="PROTEIN_KINASE_ST"/>
    <property type="match status" value="1"/>
</dbReference>
<evidence type="ECO:0000256" key="1">
    <source>
        <dbReference type="ARBA" id="ARBA00022679"/>
    </source>
</evidence>
<keyword evidence="4" id="KW-0067">ATP-binding</keyword>
<dbReference type="InterPro" id="IPR050339">
    <property type="entry name" value="CC_SR_Kinase"/>
</dbReference>